<dbReference type="InterPro" id="IPR005119">
    <property type="entry name" value="LysR_subst-bd"/>
</dbReference>
<dbReference type="AlphaFoldDB" id="A0A1M5EBI7"/>
<keyword evidence="2" id="KW-0805">Transcription regulation</keyword>
<dbReference type="Pfam" id="PF03466">
    <property type="entry name" value="LysR_substrate"/>
    <property type="match status" value="1"/>
</dbReference>
<dbReference type="STRING" id="1122206.SAMN02745753_02590"/>
<keyword evidence="3 6" id="KW-0238">DNA-binding</keyword>
<feature type="domain" description="HTH lysR-type" evidence="5">
    <location>
        <begin position="7"/>
        <end position="63"/>
    </location>
</feature>
<evidence type="ECO:0000259" key="5">
    <source>
        <dbReference type="PROSITE" id="PS50931"/>
    </source>
</evidence>
<dbReference type="InterPro" id="IPR036388">
    <property type="entry name" value="WH-like_DNA-bd_sf"/>
</dbReference>
<dbReference type="EMBL" id="FQVF01000011">
    <property type="protein sequence ID" value="SHF76546.1"/>
    <property type="molecule type" value="Genomic_DNA"/>
</dbReference>
<evidence type="ECO:0000256" key="2">
    <source>
        <dbReference type="ARBA" id="ARBA00023015"/>
    </source>
</evidence>
<dbReference type="SUPFAM" id="SSF46785">
    <property type="entry name" value="Winged helix' DNA-binding domain"/>
    <property type="match status" value="1"/>
</dbReference>
<organism evidence="6 7">
    <name type="scientific">Marinomonas polaris DSM 16579</name>
    <dbReference type="NCBI Taxonomy" id="1122206"/>
    <lineage>
        <taxon>Bacteria</taxon>
        <taxon>Pseudomonadati</taxon>
        <taxon>Pseudomonadota</taxon>
        <taxon>Gammaproteobacteria</taxon>
        <taxon>Oceanospirillales</taxon>
        <taxon>Oceanospirillaceae</taxon>
        <taxon>Marinomonas</taxon>
    </lineage>
</organism>
<dbReference type="PANTHER" id="PTHR30537:SF20">
    <property type="entry name" value="TRANSCRIPTIONAL REGULATORY PROTEIN"/>
    <property type="match status" value="1"/>
</dbReference>
<proteinExistence type="inferred from homology"/>
<name>A0A1M5EBI7_9GAMM</name>
<dbReference type="Proteomes" id="UP000184517">
    <property type="component" value="Unassembled WGS sequence"/>
</dbReference>
<reference evidence="7" key="1">
    <citation type="submission" date="2016-11" db="EMBL/GenBank/DDBJ databases">
        <authorList>
            <person name="Varghese N."/>
            <person name="Submissions S."/>
        </authorList>
    </citation>
    <scope>NUCLEOTIDE SEQUENCE [LARGE SCALE GENOMIC DNA]</scope>
    <source>
        <strain evidence="7">DSM 16579</strain>
    </source>
</reference>
<dbReference type="GO" id="GO:0006351">
    <property type="term" value="P:DNA-templated transcription"/>
    <property type="evidence" value="ECO:0007669"/>
    <property type="project" value="TreeGrafter"/>
</dbReference>
<keyword evidence="7" id="KW-1185">Reference proteome</keyword>
<dbReference type="OrthoDB" id="9815676at2"/>
<accession>A0A1M5EBI7</accession>
<keyword evidence="4" id="KW-0804">Transcription</keyword>
<dbReference type="SUPFAM" id="SSF53850">
    <property type="entry name" value="Periplasmic binding protein-like II"/>
    <property type="match status" value="1"/>
</dbReference>
<dbReference type="FunFam" id="1.10.10.10:FF:000001">
    <property type="entry name" value="LysR family transcriptional regulator"/>
    <property type="match status" value="1"/>
</dbReference>
<protein>
    <submittedName>
        <fullName evidence="6">DNA-binding transcriptional regulator, LysR family</fullName>
    </submittedName>
</protein>
<dbReference type="GO" id="GO:0003700">
    <property type="term" value="F:DNA-binding transcription factor activity"/>
    <property type="evidence" value="ECO:0007669"/>
    <property type="project" value="InterPro"/>
</dbReference>
<comment type="similarity">
    <text evidence="1">Belongs to the LysR transcriptional regulatory family.</text>
</comment>
<gene>
    <name evidence="6" type="ORF">SAMN02745753_02590</name>
</gene>
<evidence type="ECO:0000256" key="1">
    <source>
        <dbReference type="ARBA" id="ARBA00009437"/>
    </source>
</evidence>
<dbReference type="PANTHER" id="PTHR30537">
    <property type="entry name" value="HTH-TYPE TRANSCRIPTIONAL REGULATOR"/>
    <property type="match status" value="1"/>
</dbReference>
<evidence type="ECO:0000256" key="3">
    <source>
        <dbReference type="ARBA" id="ARBA00023125"/>
    </source>
</evidence>
<dbReference type="RefSeq" id="WP_072840110.1">
    <property type="nucleotide sequence ID" value="NZ_FQVF01000011.1"/>
</dbReference>
<dbReference type="InterPro" id="IPR000847">
    <property type="entry name" value="LysR_HTH_N"/>
</dbReference>
<evidence type="ECO:0000256" key="4">
    <source>
        <dbReference type="ARBA" id="ARBA00023163"/>
    </source>
</evidence>
<evidence type="ECO:0000313" key="6">
    <source>
        <dbReference type="EMBL" id="SHF76546.1"/>
    </source>
</evidence>
<dbReference type="InterPro" id="IPR058163">
    <property type="entry name" value="LysR-type_TF_proteobact-type"/>
</dbReference>
<dbReference type="GO" id="GO:0043565">
    <property type="term" value="F:sequence-specific DNA binding"/>
    <property type="evidence" value="ECO:0007669"/>
    <property type="project" value="TreeGrafter"/>
</dbReference>
<dbReference type="Pfam" id="PF00126">
    <property type="entry name" value="HTH_1"/>
    <property type="match status" value="1"/>
</dbReference>
<sequence>MNGIRSKTEDLEILLAVADHGGFSAAANALDIQVAKVSRAITRLEQEHACSLFTRTTRKVSLTQEGERFIMAIRSAMEQIAGAEFALTAQKTRPSGRLRIDAASPFVLHQLVPLIKPFRAAYPDIELELVSNDSIIDLIEKRTDLAIRIGGLSDSGLHATLLGRSILHLVASPDYLAINGIPKTVEELALHDIIGFSDIANLNKLPTIPPIQLSIDIKASSGETVRQLCLAGNGIALLSNFMVSEDIKAGRLISLLIESIQTHNPREQVNAVYYKHTALASRIEAFLNFIKTRLIL</sequence>
<dbReference type="Gene3D" id="1.10.10.10">
    <property type="entry name" value="Winged helix-like DNA-binding domain superfamily/Winged helix DNA-binding domain"/>
    <property type="match status" value="1"/>
</dbReference>
<evidence type="ECO:0000313" key="7">
    <source>
        <dbReference type="Proteomes" id="UP000184517"/>
    </source>
</evidence>
<dbReference type="Gene3D" id="3.40.190.290">
    <property type="match status" value="1"/>
</dbReference>
<dbReference type="PROSITE" id="PS50931">
    <property type="entry name" value="HTH_LYSR"/>
    <property type="match status" value="1"/>
</dbReference>
<dbReference type="InterPro" id="IPR036390">
    <property type="entry name" value="WH_DNA-bd_sf"/>
</dbReference>